<name>A0A073ICA4_9SPIT</name>
<dbReference type="Proteomes" id="UP000053232">
    <property type="component" value="Unassembled WGS sequence"/>
</dbReference>
<evidence type="ECO:0000313" key="1">
    <source>
        <dbReference type="EMBL" id="KEJ83007.1"/>
    </source>
</evidence>
<keyword evidence="2" id="KW-1185">Reference proteome</keyword>
<reference evidence="2" key="1">
    <citation type="journal article" date="2014" name="Cell">
        <title>The Architecture of a Scrambled Genome Reveals Massive Levels of Genomic Rearrangement during Development.</title>
        <authorList>
            <person name="Chen X."/>
            <person name="Bracht J.R."/>
            <person name="Goldman A.D."/>
            <person name="Dolzhenko E."/>
            <person name="Clay D.M."/>
            <person name="Swart E.C."/>
            <person name="Perlman D.H."/>
            <person name="Doak T.G."/>
            <person name="Stuart A."/>
            <person name="Amemiya C.T."/>
            <person name="Sebra R.P."/>
            <person name="Landweber L.F."/>
        </authorList>
    </citation>
    <scope>NUCLEOTIDE SEQUENCE [LARGE SCALE GENOMIC DNA]</scope>
    <source>
        <strain evidence="2">JRB310</strain>
    </source>
</reference>
<proteinExistence type="predicted"/>
<comment type="caution">
    <text evidence="1">The sequence shown here is derived from an EMBL/GenBank/DDBJ whole genome shotgun (WGS) entry which is preliminary data.</text>
</comment>
<organism evidence="1 2">
    <name type="scientific">Oxytricha trifallax</name>
    <dbReference type="NCBI Taxonomy" id="1172189"/>
    <lineage>
        <taxon>Eukaryota</taxon>
        <taxon>Sar</taxon>
        <taxon>Alveolata</taxon>
        <taxon>Ciliophora</taxon>
        <taxon>Intramacronucleata</taxon>
        <taxon>Spirotrichea</taxon>
        <taxon>Stichotrichia</taxon>
        <taxon>Sporadotrichida</taxon>
        <taxon>Oxytrichidae</taxon>
        <taxon>Oxytrichinae</taxon>
        <taxon>Oxytricha</taxon>
    </lineage>
</organism>
<sequence length="78" mass="9117">MYASDRTIVESFVSEKMPELHDNPYRNIYAGARLDWDMDERSQFARFPKGYCQWKLSGDGRLPAREGMQGTEGRCQHE</sequence>
<dbReference type="AlphaFoldDB" id="A0A073ICA4"/>
<accession>A0A073ICA4</accession>
<evidence type="ECO:0000313" key="2">
    <source>
        <dbReference type="Proteomes" id="UP000053232"/>
    </source>
</evidence>
<protein>
    <submittedName>
        <fullName evidence="1">Uncharacterized protein</fullName>
    </submittedName>
</protein>
<dbReference type="EMBL" id="ARYC01001249">
    <property type="protein sequence ID" value="KEJ83007.1"/>
    <property type="molecule type" value="Genomic_DNA"/>
</dbReference>
<gene>
    <name evidence="1" type="ORF">OXYTRIMIC_722</name>
</gene>